<feature type="region of interest" description="Disordered" evidence="5">
    <location>
        <begin position="1"/>
        <end position="23"/>
    </location>
</feature>
<keyword evidence="1" id="KW-0805">Transcription regulation</keyword>
<dbReference type="EMBL" id="BAPV01000004">
    <property type="protein sequence ID" value="GBQ85547.1"/>
    <property type="molecule type" value="Genomic_DNA"/>
</dbReference>
<protein>
    <submittedName>
        <fullName evidence="7">TetR family transcriptional regulator</fullName>
    </submittedName>
</protein>
<dbReference type="PANTHER" id="PTHR30055:SF234">
    <property type="entry name" value="HTH-TYPE TRANSCRIPTIONAL REGULATOR BETI"/>
    <property type="match status" value="1"/>
</dbReference>
<feature type="DNA-binding region" description="H-T-H motif" evidence="4">
    <location>
        <begin position="50"/>
        <end position="69"/>
    </location>
</feature>
<dbReference type="InterPro" id="IPR050109">
    <property type="entry name" value="HTH-type_TetR-like_transc_reg"/>
</dbReference>
<feature type="domain" description="HTH tetR-type" evidence="6">
    <location>
        <begin position="27"/>
        <end position="87"/>
    </location>
</feature>
<evidence type="ECO:0000313" key="7">
    <source>
        <dbReference type="EMBL" id="GBQ85547.1"/>
    </source>
</evidence>
<dbReference type="Gene3D" id="1.10.357.10">
    <property type="entry name" value="Tetracycline Repressor, domain 2"/>
    <property type="match status" value="1"/>
</dbReference>
<sequence>METSLPSYARKSSHKSNTIAPKRQRGRERVALILDAASSLFAEKGVEGATMTEIAARSGTAIGSLYRFFPTRESIAITLLERFIEDRLDLLDRLYEELGPGALDDAAERLMNAWLEKREERDVTTMLMASRPDAEHYTAQWRSQFLQRVVRILERVTPDKSETAPARGVVMLHVLKLAPQLVTGPLGGEIEKELRQVVLRLLKGS</sequence>
<evidence type="ECO:0000256" key="1">
    <source>
        <dbReference type="ARBA" id="ARBA00023015"/>
    </source>
</evidence>
<name>A0ABQ0PZN2_9PROT</name>
<evidence type="ECO:0000259" key="6">
    <source>
        <dbReference type="PROSITE" id="PS50977"/>
    </source>
</evidence>
<dbReference type="PRINTS" id="PR00455">
    <property type="entry name" value="HTHTETR"/>
</dbReference>
<keyword evidence="8" id="KW-1185">Reference proteome</keyword>
<dbReference type="Proteomes" id="UP001062776">
    <property type="component" value="Unassembled WGS sequence"/>
</dbReference>
<gene>
    <name evidence="7" type="ORF">AA0535_0791</name>
</gene>
<evidence type="ECO:0000256" key="4">
    <source>
        <dbReference type="PROSITE-ProRule" id="PRU00335"/>
    </source>
</evidence>
<evidence type="ECO:0000256" key="5">
    <source>
        <dbReference type="SAM" id="MobiDB-lite"/>
    </source>
</evidence>
<dbReference type="PROSITE" id="PS50977">
    <property type="entry name" value="HTH_TETR_2"/>
    <property type="match status" value="1"/>
</dbReference>
<accession>A0ABQ0PZN2</accession>
<dbReference type="Pfam" id="PF00440">
    <property type="entry name" value="TetR_N"/>
    <property type="match status" value="1"/>
</dbReference>
<proteinExistence type="predicted"/>
<evidence type="ECO:0000313" key="8">
    <source>
        <dbReference type="Proteomes" id="UP001062776"/>
    </source>
</evidence>
<dbReference type="PANTHER" id="PTHR30055">
    <property type="entry name" value="HTH-TYPE TRANSCRIPTIONAL REGULATOR RUTR"/>
    <property type="match status" value="1"/>
</dbReference>
<organism evidence="7 8">
    <name type="scientific">Asaia krungthepensis NRIC 0535</name>
    <dbReference type="NCBI Taxonomy" id="1307925"/>
    <lineage>
        <taxon>Bacteria</taxon>
        <taxon>Pseudomonadati</taxon>
        <taxon>Pseudomonadota</taxon>
        <taxon>Alphaproteobacteria</taxon>
        <taxon>Acetobacterales</taxon>
        <taxon>Acetobacteraceae</taxon>
        <taxon>Asaia</taxon>
    </lineage>
</organism>
<comment type="caution">
    <text evidence="7">The sequence shown here is derived from an EMBL/GenBank/DDBJ whole genome shotgun (WGS) entry which is preliminary data.</text>
</comment>
<evidence type="ECO:0000256" key="2">
    <source>
        <dbReference type="ARBA" id="ARBA00023125"/>
    </source>
</evidence>
<dbReference type="InterPro" id="IPR009057">
    <property type="entry name" value="Homeodomain-like_sf"/>
</dbReference>
<keyword evidence="3" id="KW-0804">Transcription</keyword>
<reference evidence="7" key="1">
    <citation type="submission" date="2013-04" db="EMBL/GenBank/DDBJ databases">
        <title>The genome sequencing project of 58 acetic acid bacteria.</title>
        <authorList>
            <person name="Okamoto-Kainuma A."/>
            <person name="Ishikawa M."/>
            <person name="Umino S."/>
            <person name="Koizumi Y."/>
            <person name="Shiwa Y."/>
            <person name="Yoshikawa H."/>
            <person name="Matsutani M."/>
            <person name="Matsushita K."/>
        </authorList>
    </citation>
    <scope>NUCLEOTIDE SEQUENCE</scope>
    <source>
        <strain evidence="7">NRIC 0535</strain>
    </source>
</reference>
<dbReference type="InterPro" id="IPR001647">
    <property type="entry name" value="HTH_TetR"/>
</dbReference>
<keyword evidence="2 4" id="KW-0238">DNA-binding</keyword>
<evidence type="ECO:0000256" key="3">
    <source>
        <dbReference type="ARBA" id="ARBA00023163"/>
    </source>
</evidence>
<dbReference type="SUPFAM" id="SSF46689">
    <property type="entry name" value="Homeodomain-like"/>
    <property type="match status" value="1"/>
</dbReference>